<evidence type="ECO:0000256" key="2">
    <source>
        <dbReference type="SAM" id="Phobius"/>
    </source>
</evidence>
<proteinExistence type="predicted"/>
<dbReference type="PATRIC" id="fig|1280954.3.peg.1617"/>
<gene>
    <name evidence="3" type="ORF">HPO_07979</name>
</gene>
<dbReference type="OrthoDB" id="9976764at2"/>
<sequence>MATPQTSSRRSRSRANGHDKKAVAAAAAARNDLHAAQEAAETFVSAVKSSANHFTEHLGRAVGEKVVKAQHGAESVAEKAVDARHRLEDTIRERPLMAVGAAAGAGILLALLSRR</sequence>
<comment type="caution">
    <text evidence="3">The sequence shown here is derived from an EMBL/GenBank/DDBJ whole genome shotgun (WGS) entry which is preliminary data.</text>
</comment>
<dbReference type="AlphaFoldDB" id="A0A062VH37"/>
<keyword evidence="2" id="KW-0812">Transmembrane</keyword>
<dbReference type="eggNOG" id="COG4575">
    <property type="taxonomic scope" value="Bacteria"/>
</dbReference>
<evidence type="ECO:0008006" key="5">
    <source>
        <dbReference type="Google" id="ProtNLM"/>
    </source>
</evidence>
<keyword evidence="4" id="KW-1185">Reference proteome</keyword>
<keyword evidence="2" id="KW-0472">Membrane</keyword>
<evidence type="ECO:0000313" key="3">
    <source>
        <dbReference type="EMBL" id="KCZ98822.1"/>
    </source>
</evidence>
<organism evidence="3 4">
    <name type="scientific">Hyphomonas polymorpha PS728</name>
    <dbReference type="NCBI Taxonomy" id="1280954"/>
    <lineage>
        <taxon>Bacteria</taxon>
        <taxon>Pseudomonadati</taxon>
        <taxon>Pseudomonadota</taxon>
        <taxon>Alphaproteobacteria</taxon>
        <taxon>Hyphomonadales</taxon>
        <taxon>Hyphomonadaceae</taxon>
        <taxon>Hyphomonas</taxon>
    </lineage>
</organism>
<evidence type="ECO:0000256" key="1">
    <source>
        <dbReference type="SAM" id="MobiDB-lite"/>
    </source>
</evidence>
<feature type="region of interest" description="Disordered" evidence="1">
    <location>
        <begin position="1"/>
        <end position="26"/>
    </location>
</feature>
<dbReference type="STRING" id="1280954.HPO_07979"/>
<accession>A0A062VH37</accession>
<evidence type="ECO:0000313" key="4">
    <source>
        <dbReference type="Proteomes" id="UP000027100"/>
    </source>
</evidence>
<keyword evidence="2" id="KW-1133">Transmembrane helix</keyword>
<dbReference type="EMBL" id="ARYM01000008">
    <property type="protein sequence ID" value="KCZ98822.1"/>
    <property type="molecule type" value="Genomic_DNA"/>
</dbReference>
<feature type="transmembrane region" description="Helical" evidence="2">
    <location>
        <begin position="96"/>
        <end position="113"/>
    </location>
</feature>
<dbReference type="RefSeq" id="WP_035596796.1">
    <property type="nucleotide sequence ID" value="NZ_ARYM01000008.1"/>
</dbReference>
<reference evidence="3 4" key="1">
    <citation type="journal article" date="2014" name="Antonie Van Leeuwenhoek">
        <title>Hyphomonas beringensis sp. nov. and Hyphomonas chukchiensis sp. nov., isolated from surface seawater of the Bering Sea and Chukchi Sea.</title>
        <authorList>
            <person name="Li C."/>
            <person name="Lai Q."/>
            <person name="Li G."/>
            <person name="Dong C."/>
            <person name="Wang J."/>
            <person name="Liao Y."/>
            <person name="Shao Z."/>
        </authorList>
    </citation>
    <scope>NUCLEOTIDE SEQUENCE [LARGE SCALE GENOMIC DNA]</scope>
    <source>
        <strain evidence="3 4">PS728</strain>
    </source>
</reference>
<dbReference type="Proteomes" id="UP000027100">
    <property type="component" value="Unassembled WGS sequence"/>
</dbReference>
<name>A0A062VH37_9PROT</name>
<protein>
    <recommendedName>
        <fullName evidence="5">DUF883 domain-containing protein</fullName>
    </recommendedName>
</protein>